<dbReference type="SUPFAM" id="SSF52172">
    <property type="entry name" value="CheY-like"/>
    <property type="match status" value="1"/>
</dbReference>
<dbReference type="Gene3D" id="3.40.50.2300">
    <property type="match status" value="1"/>
</dbReference>
<dbReference type="STRING" id="1203554.HMPREF1476_01014"/>
<dbReference type="HOGENOM" id="CLU_000445_30_1_4"/>
<gene>
    <name evidence="8" type="ORF">HMPREF1476_01014</name>
</gene>
<feature type="DNA-binding region" description="OmpR/PhoB-type" evidence="5">
    <location>
        <begin position="127"/>
        <end position="221"/>
    </location>
</feature>
<evidence type="ECO:0000313" key="9">
    <source>
        <dbReference type="Proteomes" id="UP000014400"/>
    </source>
</evidence>
<evidence type="ECO:0000313" key="8">
    <source>
        <dbReference type="EMBL" id="EPD99558.1"/>
    </source>
</evidence>
<dbReference type="InterPro" id="IPR039420">
    <property type="entry name" value="WalR-like"/>
</dbReference>
<dbReference type="GeneID" id="64061174"/>
<dbReference type="eggNOG" id="COG0745">
    <property type="taxonomic scope" value="Bacteria"/>
</dbReference>
<dbReference type="Proteomes" id="UP000014400">
    <property type="component" value="Unassembled WGS sequence"/>
</dbReference>
<dbReference type="Pfam" id="PF00486">
    <property type="entry name" value="Trans_reg_C"/>
    <property type="match status" value="1"/>
</dbReference>
<dbReference type="SUPFAM" id="SSF46894">
    <property type="entry name" value="C-terminal effector domain of the bipartite response regulators"/>
    <property type="match status" value="1"/>
</dbReference>
<keyword evidence="9" id="KW-1185">Reference proteome</keyword>
<evidence type="ECO:0000259" key="6">
    <source>
        <dbReference type="PROSITE" id="PS50110"/>
    </source>
</evidence>
<dbReference type="PANTHER" id="PTHR48111:SF67">
    <property type="entry name" value="TRANSCRIPTIONAL REGULATORY PROTEIN TCTD"/>
    <property type="match status" value="1"/>
</dbReference>
<dbReference type="Gene3D" id="6.10.250.690">
    <property type="match status" value="1"/>
</dbReference>
<reference evidence="8 9" key="1">
    <citation type="submission" date="2013-04" db="EMBL/GenBank/DDBJ databases">
        <title>The Genome Sequence of Sutterella wadsworthensis HGA0223.</title>
        <authorList>
            <consortium name="The Broad Institute Genomics Platform"/>
            <person name="Earl A."/>
            <person name="Ward D."/>
            <person name="Feldgarden M."/>
            <person name="Gevers D."/>
            <person name="Schmidt T.M."/>
            <person name="Dover J."/>
            <person name="Dai D."/>
            <person name="Walker B."/>
            <person name="Young S."/>
            <person name="Zeng Q."/>
            <person name="Gargeya S."/>
            <person name="Fitzgerald M."/>
            <person name="Haas B."/>
            <person name="Abouelleil A."/>
            <person name="Allen A.W."/>
            <person name="Alvarado L."/>
            <person name="Arachchi H.M."/>
            <person name="Berlin A.M."/>
            <person name="Chapman S.B."/>
            <person name="Gainer-Dewar J."/>
            <person name="Goldberg J."/>
            <person name="Griggs A."/>
            <person name="Gujja S."/>
            <person name="Hansen M."/>
            <person name="Howarth C."/>
            <person name="Imamovic A."/>
            <person name="Ireland A."/>
            <person name="Larimer J."/>
            <person name="McCowan C."/>
            <person name="Murphy C."/>
            <person name="Pearson M."/>
            <person name="Poon T.W."/>
            <person name="Priest M."/>
            <person name="Roberts A."/>
            <person name="Saif S."/>
            <person name="Shea T."/>
            <person name="Sisk P."/>
            <person name="Sykes S."/>
            <person name="Wortman J."/>
            <person name="Nusbaum C."/>
            <person name="Birren B."/>
        </authorList>
    </citation>
    <scope>NUCLEOTIDE SEQUENCE [LARGE SCALE GENOMIC DNA]</scope>
    <source>
        <strain evidence="8 9">HGA0223</strain>
    </source>
</reference>
<sequence length="227" mass="24497">MRILLVEDDPMIADAVKSALADEAHAVDHVSSGRTALTQLGLSDYQLVLLDLGLPGLDGMSVLRTLRGEGSAKNDIPVIILTARDALEDRLNGLDAGADDYLVKPFHMSELLARMRAVMRRRNGAAANVLSNGDLSLSEAAKTVERAGQTYTLTKREYALLSALLARPGAILSRRALEDRIYAVGEEPDSNAVEYLIHALRKKLGADAVKNVRGLGWMVAGRDAKPE</sequence>
<evidence type="ECO:0000259" key="7">
    <source>
        <dbReference type="PROSITE" id="PS51755"/>
    </source>
</evidence>
<dbReference type="SMART" id="SM00862">
    <property type="entry name" value="Trans_reg_C"/>
    <property type="match status" value="1"/>
</dbReference>
<evidence type="ECO:0000256" key="3">
    <source>
        <dbReference type="ARBA" id="ARBA00023163"/>
    </source>
</evidence>
<dbReference type="InterPro" id="IPR016032">
    <property type="entry name" value="Sig_transdc_resp-reg_C-effctor"/>
</dbReference>
<dbReference type="PROSITE" id="PS51755">
    <property type="entry name" value="OMPR_PHOB"/>
    <property type="match status" value="1"/>
</dbReference>
<comment type="caution">
    <text evidence="8">The sequence shown here is derived from an EMBL/GenBank/DDBJ whole genome shotgun (WGS) entry which is preliminary data.</text>
</comment>
<dbReference type="InterPro" id="IPR001867">
    <property type="entry name" value="OmpR/PhoB-type_DNA-bd"/>
</dbReference>
<dbReference type="CDD" id="cd00383">
    <property type="entry name" value="trans_reg_C"/>
    <property type="match status" value="1"/>
</dbReference>
<dbReference type="PANTHER" id="PTHR48111">
    <property type="entry name" value="REGULATOR OF RPOS"/>
    <property type="match status" value="1"/>
</dbReference>
<keyword evidence="4" id="KW-0597">Phosphoprotein</keyword>
<dbReference type="PATRIC" id="fig|1203554.3.peg.1038"/>
<proteinExistence type="predicted"/>
<protein>
    <submittedName>
        <fullName evidence="8">Uncharacterized protein</fullName>
    </submittedName>
</protein>
<dbReference type="GO" id="GO:0000156">
    <property type="term" value="F:phosphorelay response regulator activity"/>
    <property type="evidence" value="ECO:0007669"/>
    <property type="project" value="TreeGrafter"/>
</dbReference>
<dbReference type="GO" id="GO:0000976">
    <property type="term" value="F:transcription cis-regulatory region binding"/>
    <property type="evidence" value="ECO:0007669"/>
    <property type="project" value="TreeGrafter"/>
</dbReference>
<keyword evidence="1" id="KW-0805">Transcription regulation</keyword>
<evidence type="ECO:0000256" key="4">
    <source>
        <dbReference type="PROSITE-ProRule" id="PRU00169"/>
    </source>
</evidence>
<dbReference type="PROSITE" id="PS50110">
    <property type="entry name" value="RESPONSE_REGULATORY"/>
    <property type="match status" value="1"/>
</dbReference>
<organism evidence="8 9">
    <name type="scientific">Sutterella wadsworthensis HGA0223</name>
    <dbReference type="NCBI Taxonomy" id="1203554"/>
    <lineage>
        <taxon>Bacteria</taxon>
        <taxon>Pseudomonadati</taxon>
        <taxon>Pseudomonadota</taxon>
        <taxon>Betaproteobacteria</taxon>
        <taxon>Burkholderiales</taxon>
        <taxon>Sutterellaceae</taxon>
        <taxon>Sutterella</taxon>
    </lineage>
</organism>
<evidence type="ECO:0000256" key="2">
    <source>
        <dbReference type="ARBA" id="ARBA00023125"/>
    </source>
</evidence>
<dbReference type="GO" id="GO:0005829">
    <property type="term" value="C:cytosol"/>
    <property type="evidence" value="ECO:0007669"/>
    <property type="project" value="TreeGrafter"/>
</dbReference>
<dbReference type="Pfam" id="PF00072">
    <property type="entry name" value="Response_reg"/>
    <property type="match status" value="1"/>
</dbReference>
<keyword evidence="2 5" id="KW-0238">DNA-binding</keyword>
<dbReference type="SMART" id="SM00448">
    <property type="entry name" value="REC"/>
    <property type="match status" value="1"/>
</dbReference>
<dbReference type="InterPro" id="IPR001789">
    <property type="entry name" value="Sig_transdc_resp-reg_receiver"/>
</dbReference>
<dbReference type="GO" id="GO:0006355">
    <property type="term" value="P:regulation of DNA-templated transcription"/>
    <property type="evidence" value="ECO:0007669"/>
    <property type="project" value="InterPro"/>
</dbReference>
<feature type="modified residue" description="4-aspartylphosphate" evidence="4">
    <location>
        <position position="51"/>
    </location>
</feature>
<keyword evidence="3" id="KW-0804">Transcription</keyword>
<dbReference type="Gene3D" id="1.10.10.10">
    <property type="entry name" value="Winged helix-like DNA-binding domain superfamily/Winged helix DNA-binding domain"/>
    <property type="match status" value="1"/>
</dbReference>
<dbReference type="AlphaFoldDB" id="S3BE16"/>
<dbReference type="InterPro" id="IPR036388">
    <property type="entry name" value="WH-like_DNA-bd_sf"/>
</dbReference>
<feature type="domain" description="OmpR/PhoB-type" evidence="7">
    <location>
        <begin position="127"/>
        <end position="221"/>
    </location>
</feature>
<evidence type="ECO:0000256" key="5">
    <source>
        <dbReference type="PROSITE-ProRule" id="PRU01091"/>
    </source>
</evidence>
<evidence type="ECO:0000256" key="1">
    <source>
        <dbReference type="ARBA" id="ARBA00023015"/>
    </source>
</evidence>
<name>S3BE16_9BURK</name>
<dbReference type="EMBL" id="ATCF01000015">
    <property type="protein sequence ID" value="EPD99558.1"/>
    <property type="molecule type" value="Genomic_DNA"/>
</dbReference>
<dbReference type="InterPro" id="IPR011006">
    <property type="entry name" value="CheY-like_superfamily"/>
</dbReference>
<feature type="domain" description="Response regulatory" evidence="6">
    <location>
        <begin position="2"/>
        <end position="119"/>
    </location>
</feature>
<accession>S3BE16</accession>
<dbReference type="RefSeq" id="WP_005431405.1">
    <property type="nucleotide sequence ID" value="NZ_KE150480.1"/>
</dbReference>
<dbReference type="GO" id="GO:0032993">
    <property type="term" value="C:protein-DNA complex"/>
    <property type="evidence" value="ECO:0007669"/>
    <property type="project" value="TreeGrafter"/>
</dbReference>